<dbReference type="InterPro" id="IPR022924">
    <property type="entry name" value="Cardiolipin_synthase"/>
</dbReference>
<dbReference type="Pfam" id="PF13396">
    <property type="entry name" value="PLDc_N"/>
    <property type="match status" value="1"/>
</dbReference>
<keyword evidence="7" id="KW-1133">Transmembrane helix</keyword>
<evidence type="ECO:0000313" key="15">
    <source>
        <dbReference type="Proteomes" id="UP000182987"/>
    </source>
</evidence>
<dbReference type="PANTHER" id="PTHR21248:SF22">
    <property type="entry name" value="PHOSPHOLIPASE D"/>
    <property type="match status" value="1"/>
</dbReference>
<dbReference type="Gene3D" id="3.30.870.10">
    <property type="entry name" value="Endonuclease Chain A"/>
    <property type="match status" value="2"/>
</dbReference>
<dbReference type="EC" id="2.7.8.-" evidence="12"/>
<evidence type="ECO:0000256" key="8">
    <source>
        <dbReference type="ARBA" id="ARBA00023098"/>
    </source>
</evidence>
<proteinExistence type="predicted"/>
<keyword evidence="4" id="KW-0808">Transferase</keyword>
<evidence type="ECO:0000256" key="5">
    <source>
        <dbReference type="ARBA" id="ARBA00022692"/>
    </source>
</evidence>
<dbReference type="SMART" id="SM00155">
    <property type="entry name" value="PLDc"/>
    <property type="match status" value="2"/>
</dbReference>
<dbReference type="STRING" id="1440763.BJI69_10890"/>
<dbReference type="PROSITE" id="PS50035">
    <property type="entry name" value="PLD"/>
    <property type="match status" value="2"/>
</dbReference>
<evidence type="ECO:0000256" key="10">
    <source>
        <dbReference type="ARBA" id="ARBA00023209"/>
    </source>
</evidence>
<keyword evidence="3" id="KW-0444">Lipid biosynthesis</keyword>
<keyword evidence="2" id="KW-1003">Cell membrane</keyword>
<dbReference type="EMBL" id="CP017480">
    <property type="protein sequence ID" value="APG04351.1"/>
    <property type="molecule type" value="Genomic_DNA"/>
</dbReference>
<dbReference type="CDD" id="cd09155">
    <property type="entry name" value="PLDc_PaCLS_like_1"/>
    <property type="match status" value="1"/>
</dbReference>
<dbReference type="Proteomes" id="UP000182987">
    <property type="component" value="Chromosome"/>
</dbReference>
<evidence type="ECO:0000256" key="7">
    <source>
        <dbReference type="ARBA" id="ARBA00022989"/>
    </source>
</evidence>
<evidence type="ECO:0000256" key="9">
    <source>
        <dbReference type="ARBA" id="ARBA00023136"/>
    </source>
</evidence>
<organism evidence="14 15">
    <name type="scientific">Luteibacter rhizovicinus DSM 16549</name>
    <dbReference type="NCBI Taxonomy" id="1440763"/>
    <lineage>
        <taxon>Bacteria</taxon>
        <taxon>Pseudomonadati</taxon>
        <taxon>Pseudomonadota</taxon>
        <taxon>Gammaproteobacteria</taxon>
        <taxon>Lysobacterales</taxon>
        <taxon>Rhodanobacteraceae</taxon>
        <taxon>Luteibacter</taxon>
    </lineage>
</organism>
<evidence type="ECO:0000256" key="1">
    <source>
        <dbReference type="ARBA" id="ARBA00004651"/>
    </source>
</evidence>
<dbReference type="FunFam" id="3.30.870.10:FF:000021">
    <property type="entry name" value="Cardiolipin synthase"/>
    <property type="match status" value="1"/>
</dbReference>
<accession>A0A1L3ETG6</accession>
<evidence type="ECO:0000256" key="12">
    <source>
        <dbReference type="NCBIfam" id="TIGR04265"/>
    </source>
</evidence>
<dbReference type="InterPro" id="IPR025202">
    <property type="entry name" value="PLD-like_dom"/>
</dbReference>
<dbReference type="Pfam" id="PF13091">
    <property type="entry name" value="PLDc_2"/>
    <property type="match status" value="2"/>
</dbReference>
<dbReference type="PANTHER" id="PTHR21248">
    <property type="entry name" value="CARDIOLIPIN SYNTHASE"/>
    <property type="match status" value="1"/>
</dbReference>
<comment type="subcellular location">
    <subcellularLocation>
        <location evidence="1">Cell membrane</location>
        <topology evidence="1">Multi-pass membrane protein</topology>
    </subcellularLocation>
</comment>
<dbReference type="OrthoDB" id="9762009at2"/>
<evidence type="ECO:0000313" key="14">
    <source>
        <dbReference type="EMBL" id="APG04351.1"/>
    </source>
</evidence>
<evidence type="ECO:0000259" key="13">
    <source>
        <dbReference type="PROSITE" id="PS50035"/>
    </source>
</evidence>
<dbReference type="InterPro" id="IPR001736">
    <property type="entry name" value="PLipase_D/transphosphatidylase"/>
</dbReference>
<dbReference type="SUPFAM" id="SSF56024">
    <property type="entry name" value="Phospholipase D/nuclease"/>
    <property type="match status" value="2"/>
</dbReference>
<dbReference type="AlphaFoldDB" id="A0A1L3ETG6"/>
<name>A0A1L3ETG6_9GAMM</name>
<dbReference type="GO" id="GO:0005886">
    <property type="term" value="C:plasma membrane"/>
    <property type="evidence" value="ECO:0007669"/>
    <property type="project" value="UniProtKB-SubCell"/>
</dbReference>
<evidence type="ECO:0000256" key="4">
    <source>
        <dbReference type="ARBA" id="ARBA00022679"/>
    </source>
</evidence>
<dbReference type="NCBIfam" id="TIGR04265">
    <property type="entry name" value="bac_cardiolipin"/>
    <property type="match status" value="1"/>
</dbReference>
<keyword evidence="9" id="KW-0472">Membrane</keyword>
<dbReference type="GO" id="GO:0008808">
    <property type="term" value="F:cardiolipin synthase activity"/>
    <property type="evidence" value="ECO:0007669"/>
    <property type="project" value="UniProtKB-UniRule"/>
</dbReference>
<evidence type="ECO:0000256" key="11">
    <source>
        <dbReference type="ARBA" id="ARBA00023264"/>
    </source>
</evidence>
<keyword evidence="10" id="KW-0594">Phospholipid biosynthesis</keyword>
<sequence>MIGSMIAIAALTLHVAGIFAAMHAVMHTRTAQGAFAWVLGLVLLPYVTLIPYFFLGSSHFGGYVDLHRQRQARFFMLHEEAEHPARPGILPVTAPVNDERYEAIGRMLKTAMHGGNGLALHIDGDDAFKAMFAAIARAEHYVLVQFFIIHDDVLGRRLRDALLDRAAAGVQVCLLYDGIGSHDLPASYIEALRSGGVNAHPFATRRWRNRLQLNFRNHRKVLVVDGVRGFVGGLNAGDEYLGAKPPLSPWRDTHMEIEGPAVADLQRVFAEDWYWVTGERPPSSPPPERCGRANTMIVATGPADRQESCSLFFTQAIHAATRRVWITTPYFVPDQAVFGALRLAVFRGVDVRILIPSRPDHRTVFMASTLYAHEATLAGIRMFRYQPGFIHQKVMLIDDDTAVVGSMNMDNRSFRLNFEISALNVDTTFADQIEAMLVHDFAQSEEVNQNDYDRLTYLQRVALHVARLFDPVL</sequence>
<evidence type="ECO:0000256" key="2">
    <source>
        <dbReference type="ARBA" id="ARBA00022475"/>
    </source>
</evidence>
<reference evidence="15" key="1">
    <citation type="submission" date="2016-09" db="EMBL/GenBank/DDBJ databases">
        <authorList>
            <person name="Lysoe E."/>
        </authorList>
    </citation>
    <scope>NUCLEOTIDE SEQUENCE [LARGE SCALE GENOMIC DNA]</scope>
    <source>
        <strain evidence="15">LJ96T</strain>
    </source>
</reference>
<evidence type="ECO:0000256" key="3">
    <source>
        <dbReference type="ARBA" id="ARBA00022516"/>
    </source>
</evidence>
<dbReference type="GO" id="GO:0032049">
    <property type="term" value="P:cardiolipin biosynthetic process"/>
    <property type="evidence" value="ECO:0007669"/>
    <property type="project" value="UniProtKB-UniRule"/>
</dbReference>
<evidence type="ECO:0000256" key="6">
    <source>
        <dbReference type="ARBA" id="ARBA00022737"/>
    </source>
</evidence>
<keyword evidence="6" id="KW-0677">Repeat</keyword>
<protein>
    <recommendedName>
        <fullName evidence="12">Cardiolipin synthase</fullName>
        <ecNumber evidence="12">2.7.8.-</ecNumber>
    </recommendedName>
</protein>
<keyword evidence="5" id="KW-0812">Transmembrane</keyword>
<keyword evidence="8" id="KW-0443">Lipid metabolism</keyword>
<feature type="domain" description="PLD phosphodiesterase" evidence="13">
    <location>
        <begin position="386"/>
        <end position="413"/>
    </location>
</feature>
<dbReference type="InterPro" id="IPR027379">
    <property type="entry name" value="CLS_N"/>
</dbReference>
<feature type="domain" description="PLD phosphodiesterase" evidence="13">
    <location>
        <begin position="213"/>
        <end position="240"/>
    </location>
</feature>
<gene>
    <name evidence="14" type="ORF">BJI69_10890</name>
</gene>
<keyword evidence="15" id="KW-1185">Reference proteome</keyword>
<keyword evidence="11" id="KW-1208">Phospholipid metabolism</keyword>
<dbReference type="KEGG" id="lrz:BJI69_10890"/>